<evidence type="ECO:0000256" key="1">
    <source>
        <dbReference type="SAM" id="Coils"/>
    </source>
</evidence>
<dbReference type="Proteomes" id="UP000197007">
    <property type="component" value="Chromosome"/>
</dbReference>
<evidence type="ECO:0000256" key="2">
    <source>
        <dbReference type="SAM" id="Phobius"/>
    </source>
</evidence>
<protein>
    <submittedName>
        <fullName evidence="3">Cell wall anchor protein</fullName>
    </submittedName>
</protein>
<reference evidence="4" key="1">
    <citation type="submission" date="2017-06" db="EMBL/GenBank/DDBJ databases">
        <title>Complete genome sequence of Capnocytophaga sp. KCOM 1579 (=ChDC OS43) isolated from a human refractory periapical abscess lesion.</title>
        <authorList>
            <person name="Kook J.-K."/>
            <person name="Park S.-N."/>
            <person name="Lim Y.K."/>
            <person name="Roh H."/>
        </authorList>
    </citation>
    <scope>NUCLEOTIDE SEQUENCE [LARGE SCALE GENOMIC DNA]</scope>
    <source>
        <strain evidence="4">ChDC OS43</strain>
    </source>
</reference>
<evidence type="ECO:0000313" key="3">
    <source>
        <dbReference type="EMBL" id="ASF44476.1"/>
    </source>
</evidence>
<proteinExistence type="predicted"/>
<keyword evidence="4" id="KW-1185">Reference proteome</keyword>
<dbReference type="EMBL" id="CP022022">
    <property type="protein sequence ID" value="ASF44476.1"/>
    <property type="molecule type" value="Genomic_DNA"/>
</dbReference>
<feature type="coiled-coil region" evidence="1">
    <location>
        <begin position="56"/>
        <end position="90"/>
    </location>
</feature>
<keyword evidence="2" id="KW-1133">Transmembrane helix</keyword>
<gene>
    <name evidence="3" type="ORF">CBG49_04560</name>
</gene>
<keyword evidence="2" id="KW-0812">Transmembrane</keyword>
<dbReference type="KEGG" id="capn:CBG49_04560"/>
<keyword evidence="1" id="KW-0175">Coiled coil</keyword>
<evidence type="ECO:0000313" key="4">
    <source>
        <dbReference type="Proteomes" id="UP000197007"/>
    </source>
</evidence>
<accession>A0A1Z4BT32</accession>
<name>A0A1Z4BT32_9FLAO</name>
<organism evidence="3 4">
    <name type="scientific">Capnocytophaga endodontalis</name>
    <dbReference type="NCBI Taxonomy" id="2708117"/>
    <lineage>
        <taxon>Bacteria</taxon>
        <taxon>Pseudomonadati</taxon>
        <taxon>Bacteroidota</taxon>
        <taxon>Flavobacteriia</taxon>
        <taxon>Flavobacteriales</taxon>
        <taxon>Flavobacteriaceae</taxon>
        <taxon>Capnocytophaga</taxon>
    </lineage>
</organism>
<sequence>MKKKMELLKEQFITFIGLLLSGWVGWLFGRPKQRVELQSNELDNVDKAIHIYREMIDDLGVKYAKAIADLNEANQRIKELESSIDNLLKQLRK</sequence>
<dbReference type="AlphaFoldDB" id="A0A1Z4BT32"/>
<keyword evidence="2" id="KW-0472">Membrane</keyword>
<feature type="transmembrane region" description="Helical" evidence="2">
    <location>
        <begin position="12"/>
        <end position="29"/>
    </location>
</feature>